<dbReference type="InterPro" id="IPR045865">
    <property type="entry name" value="ACT-like_dom_sf"/>
</dbReference>
<evidence type="ECO:0000259" key="4">
    <source>
        <dbReference type="Pfam" id="PF08753"/>
    </source>
</evidence>
<evidence type="ECO:0000313" key="5">
    <source>
        <dbReference type="EMBL" id="MBM3281955.1"/>
    </source>
</evidence>
<dbReference type="SUPFAM" id="SSF47598">
    <property type="entry name" value="Ribbon-helix-helix"/>
    <property type="match status" value="1"/>
</dbReference>
<comment type="caution">
    <text evidence="5">The sequence shown here is derived from an EMBL/GenBank/DDBJ whole genome shotgun (WGS) entry which is preliminary data.</text>
</comment>
<dbReference type="InterPro" id="IPR050192">
    <property type="entry name" value="CopG/NikR_regulator"/>
</dbReference>
<reference evidence="5" key="1">
    <citation type="submission" date="2019-03" db="EMBL/GenBank/DDBJ databases">
        <title>Lake Tanganyika Metagenome-Assembled Genomes (MAGs).</title>
        <authorList>
            <person name="Tran P."/>
        </authorList>
    </citation>
    <scope>NUCLEOTIDE SEQUENCE</scope>
    <source>
        <strain evidence="5">M_DeepCast_50m_m2_156</strain>
    </source>
</reference>
<dbReference type="Proteomes" id="UP000774699">
    <property type="component" value="Unassembled WGS sequence"/>
</dbReference>
<dbReference type="CDD" id="cd22231">
    <property type="entry name" value="RHH_NikR_HicB-like"/>
    <property type="match status" value="1"/>
</dbReference>
<dbReference type="InterPro" id="IPR013321">
    <property type="entry name" value="Arc_rbn_hlx_hlx"/>
</dbReference>
<dbReference type="Gene3D" id="1.10.1220.10">
    <property type="entry name" value="Met repressor-like"/>
    <property type="match status" value="1"/>
</dbReference>
<dbReference type="SUPFAM" id="SSF55021">
    <property type="entry name" value="ACT-like"/>
    <property type="match status" value="1"/>
</dbReference>
<keyword evidence="3" id="KW-0804">Transcription</keyword>
<organism evidence="5 6">
    <name type="scientific">Candidatus Iainarchaeum sp</name>
    <dbReference type="NCBI Taxonomy" id="3101447"/>
    <lineage>
        <taxon>Archaea</taxon>
        <taxon>Candidatus Iainarchaeota</taxon>
        <taxon>Candidatus Iainarchaeia</taxon>
        <taxon>Candidatus Iainarchaeales</taxon>
        <taxon>Candidatus Iainarchaeaceae</taxon>
        <taxon>Candidatus Iainarchaeum</taxon>
    </lineage>
</organism>
<gene>
    <name evidence="5" type="ORF">FJY86_01260</name>
</gene>
<feature type="domain" description="Transcription factor NikR nickel binding C-terminal" evidence="4">
    <location>
        <begin position="80"/>
        <end position="144"/>
    </location>
</feature>
<dbReference type="PANTHER" id="PTHR34719">
    <property type="entry name" value="NICKEL-RESPONSIVE REGULATOR"/>
    <property type="match status" value="1"/>
</dbReference>
<proteinExistence type="predicted"/>
<keyword evidence="2" id="KW-0238">DNA-binding</keyword>
<dbReference type="GO" id="GO:0003677">
    <property type="term" value="F:DNA binding"/>
    <property type="evidence" value="ECO:0007669"/>
    <property type="project" value="TreeGrafter"/>
</dbReference>
<evidence type="ECO:0000256" key="2">
    <source>
        <dbReference type="ARBA" id="ARBA00023125"/>
    </source>
</evidence>
<evidence type="ECO:0000256" key="1">
    <source>
        <dbReference type="ARBA" id="ARBA00023015"/>
    </source>
</evidence>
<evidence type="ECO:0000313" key="6">
    <source>
        <dbReference type="Proteomes" id="UP000774699"/>
    </source>
</evidence>
<dbReference type="EMBL" id="VGJJ01000005">
    <property type="protein sequence ID" value="MBM3281955.1"/>
    <property type="molecule type" value="Genomic_DNA"/>
</dbReference>
<dbReference type="AlphaFoldDB" id="A0A8T4C9Y5"/>
<dbReference type="InterPro" id="IPR010985">
    <property type="entry name" value="Ribbon_hlx_hlx"/>
</dbReference>
<evidence type="ECO:0000256" key="3">
    <source>
        <dbReference type="ARBA" id="ARBA00023163"/>
    </source>
</evidence>
<dbReference type="GO" id="GO:0006355">
    <property type="term" value="P:regulation of DNA-templated transcription"/>
    <property type="evidence" value="ECO:0007669"/>
    <property type="project" value="InterPro"/>
</dbReference>
<dbReference type="InterPro" id="IPR014864">
    <property type="entry name" value="TF_NikR_Ni-bd_C"/>
</dbReference>
<dbReference type="Gene3D" id="3.30.70.1150">
    <property type="entry name" value="ACT-like. Chain A, domain 2"/>
    <property type="match status" value="1"/>
</dbReference>
<accession>A0A8T4C9Y5</accession>
<keyword evidence="1" id="KW-0805">Transcription regulation</keyword>
<dbReference type="Pfam" id="PF08753">
    <property type="entry name" value="NikR_C"/>
    <property type="match status" value="1"/>
</dbReference>
<dbReference type="PANTHER" id="PTHR34719:SF3">
    <property type="entry name" value="NICKEL-RESPONSIVE REGULATOR-RELATED"/>
    <property type="match status" value="1"/>
</dbReference>
<dbReference type="InterPro" id="IPR027271">
    <property type="entry name" value="Acetolactate_synth/TF_NikR_C"/>
</dbReference>
<protein>
    <submittedName>
        <fullName evidence="5">CopG family ribbon-helix-helix protein</fullName>
    </submittedName>
</protein>
<name>A0A8T4C9Y5_9ARCH</name>
<sequence length="145" mass="16519">MLITFLSNRTKIKTGKKMSEIISMSMDEATLRDLDTLQKSMGFSGRSETIRQCIRLFANDQKQSRQLHGEINGVLLIVHPDEATEHVSETRHEYQHVIKTQIHNHLENHTCLELFIIKGAAETVKKLANSLQTSKKVNLVKLLVV</sequence>